<name>A0AAV1C7I9_OLDCO</name>
<keyword evidence="2 3" id="KW-0175">Coiled coil</keyword>
<feature type="compositionally biased region" description="Low complexity" evidence="4">
    <location>
        <begin position="790"/>
        <end position="805"/>
    </location>
</feature>
<dbReference type="PANTHER" id="PTHR31342">
    <property type="entry name" value="PROTEIN CHUP1, CHLOROPLASTIC"/>
    <property type="match status" value="1"/>
</dbReference>
<evidence type="ECO:0000313" key="6">
    <source>
        <dbReference type="Proteomes" id="UP001161247"/>
    </source>
</evidence>
<accession>A0AAV1C7I9</accession>
<dbReference type="GO" id="GO:0072699">
    <property type="term" value="P:protein localization to cortical microtubule cytoskeleton"/>
    <property type="evidence" value="ECO:0007669"/>
    <property type="project" value="TreeGrafter"/>
</dbReference>
<organism evidence="5 6">
    <name type="scientific">Oldenlandia corymbosa var. corymbosa</name>
    <dbReference type="NCBI Taxonomy" id="529605"/>
    <lineage>
        <taxon>Eukaryota</taxon>
        <taxon>Viridiplantae</taxon>
        <taxon>Streptophyta</taxon>
        <taxon>Embryophyta</taxon>
        <taxon>Tracheophyta</taxon>
        <taxon>Spermatophyta</taxon>
        <taxon>Magnoliopsida</taxon>
        <taxon>eudicotyledons</taxon>
        <taxon>Gunneridae</taxon>
        <taxon>Pentapetalae</taxon>
        <taxon>asterids</taxon>
        <taxon>lamiids</taxon>
        <taxon>Gentianales</taxon>
        <taxon>Rubiaceae</taxon>
        <taxon>Rubioideae</taxon>
        <taxon>Spermacoceae</taxon>
        <taxon>Hedyotis-Oldenlandia complex</taxon>
        <taxon>Oldenlandia</taxon>
    </lineage>
</organism>
<reference evidence="5" key="1">
    <citation type="submission" date="2023-03" db="EMBL/GenBank/DDBJ databases">
        <authorList>
            <person name="Julca I."/>
        </authorList>
    </citation>
    <scope>NUCLEOTIDE SEQUENCE</scope>
</reference>
<dbReference type="Pfam" id="PF03194">
    <property type="entry name" value="LUC7"/>
    <property type="match status" value="2"/>
</dbReference>
<evidence type="ECO:0000256" key="1">
    <source>
        <dbReference type="ARBA" id="ARBA00005655"/>
    </source>
</evidence>
<sequence>MDSFRKQLDVLMGANRNGDVAEVDRKYFDRDVCRLFLSGLCPHELFQLTKMDMGPCPKVHSLQLRKEYEEAKAKGTDNYDRDLEDVIDRLIVECDRKIARALKRLDDEDAKAAIAISVSEVTQTPEIVEMSKEIKEKLKEADLHDLEGKTDLKIRALEVVEELRTKRADKQSMLLLDAFNKDRASLPQPLTNAPQAATAAASAPPDPRIQEMINEKLKKAEDLGEQGMIDEAQKALDEAEALKKLPTRQEPVADSSKYTAADVRITDQKLRVCDICGAFLSVYDSDRRLADHFGGKLHLGYMQIREKLAELQLVGAIHALGPQFRWALKRETRSEKSMKKKGDQKSVEVMIANQVEIGNMETVVKEAGIVIRGAGIVIGIMTVIVPIGKEIVLTAMIQGVAVDHVHDQESALEIMIATGVLTDISFMRLRVPPLLVGYYCKGGTFLVSKIIRMREGDASRNGAKALKFADQNQVPNRGFSSKNNVKGANNGNLSKVKSSWGSQIVKGFSGEKKGKQQTVSQSKQVPLTSSNVANQKIPFGLTQSRAKRSLMGDLSCTVSGAQVHPHTFNAKKSSPGSRDLFLELDNLRSLLQESKDREFKLQAELSECKRNPKVFELERELELKRGEIDRVVEKVRLLESQNLSLAEQLASLNSSSGRENEVPKREVCENLSSVEMEVVELRRLNKELQLQKRNLACRLSSLESQIATSPKVSEIDIVEKIKEEASLLRYTNQDLCKQVEGLQLSRLNEVEEVAYLRWVNSCLRNELRNCQNSKFDTESSPQVTERPRDSVGLSSHGSDNSSQGSNLRLSLVKKLKKWPITDEDMRQLEFNDDFSNHSWDDSQNPVRRHSISGFKFCSENFMLDKRRQSDGFICFKEGEKEVQSLDSQKYNPRVTQRSEFLSGSQEACTVTASLAVEKRALRIPNPPPRPSCSAPSTEQAQIPSQIPPPPPVPPPPPPPPKLLGGNMTGKVKRAPQVVEFYHSLMKRDTRKDSLNGGTCDASDVANVRSNMIGEIENRSSYLLAIKADVETQGEFVNSLIEEVNNAMYQNIEDVVSFVKWLDDELCFLVDERAVLKHFEWPEKKADTLREAAFGYRDLKNLQHEIEHYRDDPHLSCDAALRKLVSLSEKMERMVYNLLGMRDLLIRRCKEFQIPTDWMHDNGILSKIKFASVKLAKMYMKRVALELQSKGTSEKDSSLDYMLLQGVRFAFRIHQFAGGFDAETMHAFEELRKLSRVE</sequence>
<dbReference type="InterPro" id="IPR040265">
    <property type="entry name" value="CHUP1/IPGA1-like"/>
</dbReference>
<feature type="compositionally biased region" description="Polar residues" evidence="4">
    <location>
        <begin position="774"/>
        <end position="783"/>
    </location>
</feature>
<feature type="coiled-coil region" evidence="3">
    <location>
        <begin position="671"/>
        <end position="705"/>
    </location>
</feature>
<feature type="region of interest" description="Disordered" evidence="4">
    <location>
        <begin position="476"/>
        <end position="496"/>
    </location>
</feature>
<evidence type="ECO:0000313" key="5">
    <source>
        <dbReference type="EMBL" id="CAI9090855.1"/>
    </source>
</evidence>
<evidence type="ECO:0000256" key="2">
    <source>
        <dbReference type="ARBA" id="ARBA00023054"/>
    </source>
</evidence>
<dbReference type="GO" id="GO:0005685">
    <property type="term" value="C:U1 snRNP"/>
    <property type="evidence" value="ECO:0007669"/>
    <property type="project" value="InterPro"/>
</dbReference>
<dbReference type="GO" id="GO:0003729">
    <property type="term" value="F:mRNA binding"/>
    <property type="evidence" value="ECO:0007669"/>
    <property type="project" value="InterPro"/>
</dbReference>
<comment type="similarity">
    <text evidence="1">Belongs to the Luc7 family.</text>
</comment>
<dbReference type="AlphaFoldDB" id="A0AAV1C7I9"/>
<dbReference type="InterPro" id="IPR004882">
    <property type="entry name" value="Luc7-rel"/>
</dbReference>
<dbReference type="Proteomes" id="UP001161247">
    <property type="component" value="Chromosome 1"/>
</dbReference>
<evidence type="ECO:0000256" key="3">
    <source>
        <dbReference type="SAM" id="Coils"/>
    </source>
</evidence>
<evidence type="ECO:0000256" key="4">
    <source>
        <dbReference type="SAM" id="MobiDB-lite"/>
    </source>
</evidence>
<dbReference type="GO" id="GO:0055028">
    <property type="term" value="C:cortical microtubule"/>
    <property type="evidence" value="ECO:0007669"/>
    <property type="project" value="TreeGrafter"/>
</dbReference>
<dbReference type="PANTHER" id="PTHR31342:SF41">
    <property type="entry name" value="OS08G0129600 PROTEIN"/>
    <property type="match status" value="1"/>
</dbReference>
<feature type="compositionally biased region" description="Pro residues" evidence="4">
    <location>
        <begin position="945"/>
        <end position="961"/>
    </location>
</feature>
<feature type="coiled-coil region" evidence="3">
    <location>
        <begin position="584"/>
        <end position="634"/>
    </location>
</feature>
<feature type="region of interest" description="Disordered" evidence="4">
    <location>
        <begin position="920"/>
        <end position="968"/>
    </location>
</feature>
<protein>
    <submittedName>
        <fullName evidence="5">OLC1v1025723C1</fullName>
    </submittedName>
</protein>
<dbReference type="GO" id="GO:0006376">
    <property type="term" value="P:mRNA splice site recognition"/>
    <property type="evidence" value="ECO:0007669"/>
    <property type="project" value="InterPro"/>
</dbReference>
<gene>
    <name evidence="5" type="ORF">OLC1_LOCUS2915</name>
</gene>
<dbReference type="EMBL" id="OX459118">
    <property type="protein sequence ID" value="CAI9090855.1"/>
    <property type="molecule type" value="Genomic_DNA"/>
</dbReference>
<feature type="region of interest" description="Disordered" evidence="4">
    <location>
        <begin position="774"/>
        <end position="805"/>
    </location>
</feature>
<proteinExistence type="inferred from homology"/>
<keyword evidence="6" id="KW-1185">Reference proteome</keyword>